<keyword evidence="4" id="KW-1185">Reference proteome</keyword>
<dbReference type="Pfam" id="PF00501">
    <property type="entry name" value="AMP-binding"/>
    <property type="match status" value="1"/>
</dbReference>
<protein>
    <submittedName>
        <fullName evidence="3">Dicarboxylate--CoA ligase PimA</fullName>
    </submittedName>
</protein>
<evidence type="ECO:0000313" key="4">
    <source>
        <dbReference type="Proteomes" id="UP000239772"/>
    </source>
</evidence>
<dbReference type="OrthoDB" id="9803968at2"/>
<evidence type="ECO:0000259" key="2">
    <source>
        <dbReference type="Pfam" id="PF13193"/>
    </source>
</evidence>
<gene>
    <name evidence="3" type="ORF">SLNSH_03310</name>
</gene>
<evidence type="ECO:0000259" key="1">
    <source>
        <dbReference type="Pfam" id="PF00501"/>
    </source>
</evidence>
<comment type="caution">
    <text evidence="3">The sequence shown here is derived from an EMBL/GenBank/DDBJ whole genome shotgun (WGS) entry which is preliminary data.</text>
</comment>
<name>A0A2T1HXM8_9HYPH</name>
<reference evidence="4" key="1">
    <citation type="submission" date="2018-03" db="EMBL/GenBank/DDBJ databases">
        <authorList>
            <person name="Sun L."/>
            <person name="Liu H."/>
            <person name="Chen W."/>
            <person name="Huang K."/>
            <person name="Liu W."/>
            <person name="Gao X."/>
        </authorList>
    </citation>
    <scope>NUCLEOTIDE SEQUENCE [LARGE SCALE GENOMIC DNA]</scope>
    <source>
        <strain evidence="4">SH9</strain>
    </source>
</reference>
<dbReference type="InterPro" id="IPR020845">
    <property type="entry name" value="AMP-binding_CS"/>
</dbReference>
<dbReference type="EMBL" id="PVZS01000003">
    <property type="protein sequence ID" value="PSC06328.1"/>
    <property type="molecule type" value="Genomic_DNA"/>
</dbReference>
<feature type="domain" description="AMP-dependent synthetase/ligase" evidence="1">
    <location>
        <begin position="31"/>
        <end position="416"/>
    </location>
</feature>
<keyword evidence="3" id="KW-0436">Ligase</keyword>
<dbReference type="InterPro" id="IPR000873">
    <property type="entry name" value="AMP-dep_synth/lig_dom"/>
</dbReference>
<dbReference type="Gene3D" id="3.40.50.12780">
    <property type="entry name" value="N-terminal domain of ligase-like"/>
    <property type="match status" value="1"/>
</dbReference>
<dbReference type="PANTHER" id="PTHR43767">
    <property type="entry name" value="LONG-CHAIN-FATTY-ACID--COA LIGASE"/>
    <property type="match status" value="1"/>
</dbReference>
<dbReference type="RefSeq" id="WP_106335243.1">
    <property type="nucleotide sequence ID" value="NZ_PVZS01000003.1"/>
</dbReference>
<organism evidence="3 4">
    <name type="scientific">Alsobacter soli</name>
    <dbReference type="NCBI Taxonomy" id="2109933"/>
    <lineage>
        <taxon>Bacteria</taxon>
        <taxon>Pseudomonadati</taxon>
        <taxon>Pseudomonadota</taxon>
        <taxon>Alphaproteobacteria</taxon>
        <taxon>Hyphomicrobiales</taxon>
        <taxon>Alsobacteraceae</taxon>
        <taxon>Alsobacter</taxon>
    </lineage>
</organism>
<evidence type="ECO:0000313" key="3">
    <source>
        <dbReference type="EMBL" id="PSC06328.1"/>
    </source>
</evidence>
<dbReference type="PROSITE" id="PS00455">
    <property type="entry name" value="AMP_BINDING"/>
    <property type="match status" value="1"/>
</dbReference>
<dbReference type="AlphaFoldDB" id="A0A2T1HXM8"/>
<dbReference type="Gene3D" id="3.30.300.30">
    <property type="match status" value="1"/>
</dbReference>
<dbReference type="InterPro" id="IPR045851">
    <property type="entry name" value="AMP-bd_C_sf"/>
</dbReference>
<proteinExistence type="predicted"/>
<dbReference type="PANTHER" id="PTHR43767:SF1">
    <property type="entry name" value="NONRIBOSOMAL PEPTIDE SYNTHASE PES1 (EUROFUNG)-RELATED"/>
    <property type="match status" value="1"/>
</dbReference>
<dbReference type="Proteomes" id="UP000239772">
    <property type="component" value="Unassembled WGS sequence"/>
</dbReference>
<accession>A0A2T1HXM8</accession>
<dbReference type="Pfam" id="PF13193">
    <property type="entry name" value="AMP-binding_C"/>
    <property type="match status" value="1"/>
</dbReference>
<dbReference type="InterPro" id="IPR050237">
    <property type="entry name" value="ATP-dep_AMP-bd_enzyme"/>
</dbReference>
<dbReference type="InterPro" id="IPR025110">
    <property type="entry name" value="AMP-bd_C"/>
</dbReference>
<dbReference type="SUPFAM" id="SSF56801">
    <property type="entry name" value="Acetyl-CoA synthetase-like"/>
    <property type="match status" value="1"/>
</dbReference>
<dbReference type="InterPro" id="IPR042099">
    <property type="entry name" value="ANL_N_sf"/>
</dbReference>
<dbReference type="GO" id="GO:0016878">
    <property type="term" value="F:acid-thiol ligase activity"/>
    <property type="evidence" value="ECO:0007669"/>
    <property type="project" value="UniProtKB-ARBA"/>
</dbReference>
<sequence length="559" mass="58632">MIPIVGVPAPVYPPTVDWAAPISPGRVEDLLEAACSRFADHVACWSERGAVTYADLASKADRICGGLQGEGLQPGDRVGLMLPNSVAAVAAFFGVLKAGGVVVNFNPLLAIPEITRQARDSGADTLVVLNLAAHLAVAEHLMEEGAIDRCLVADVGEMLGGLRRLIFGWSPFGGRGKIPANDPRYRRLESLGGEPTTTGRDPGDIAVLQYTGGTTGLPKGVVLTHRALHANAVQLARWFTQAEAGADKIVAVLPFFHAFGMTGAMLFGVALGAELVLLPRFDADGLISVMESRRATMLLGVPAMFRALLMRPKLAKADLSSLKVCISGGDPLDPALADAFRAATGVRVLQGYGLTECGPVVTCGSLDVPAKPASAGLPLPGTRLRIVDPSAPEIVMAAGQVGEICVAGPQVMAGYWNAPGETAAVFRDGWLRTGDLGSLDDDGYLFVVDRLKDLVSVHGRHVFPRVVEDAIRAHPSVADAAVIGPTAGAQEGRLAAFVVLRPDGRLTEQELKQFLEGRLAAFERPGHVRFMGALPKTALGKTIKAQLVAMLDENGPAAS</sequence>
<feature type="domain" description="AMP-binding enzyme C-terminal" evidence="2">
    <location>
        <begin position="467"/>
        <end position="541"/>
    </location>
</feature>